<evidence type="ECO:0000256" key="1">
    <source>
        <dbReference type="ARBA" id="ARBA00010479"/>
    </source>
</evidence>
<dbReference type="OrthoDB" id="340550at2759"/>
<keyword evidence="3 6" id="KW-0117">Actin capping</keyword>
<evidence type="ECO:0000313" key="8">
    <source>
        <dbReference type="Proteomes" id="UP001165120"/>
    </source>
</evidence>
<keyword evidence="8" id="KW-1185">Reference proteome</keyword>
<sequence>MPASLEQIITAMIKDAPPGSPVTLIKDIKLILNNANSKSLISKILEEHYLNEDFKLVKLNDNEFGIISKYNKSGIKFIDPNTNLEFDYDFDTLKVIDVESSSAGSGFTIDDETKSLSSSIESYVEEHFPTLYKSLVIPDLDNSDIIYIIIIDENLNDSNFYNGKWQSFYKFNKAANTLEGEITVKIHYYEDGNVILKTGKKINSISISIKDVSSKIKEIEDEFEFSVVNKFTRLNEDLFKNLRRQLPINRTKVQWGKAIGNYKLGQDVAGGRH</sequence>
<dbReference type="Pfam" id="PF01267">
    <property type="entry name" value="F-actin_cap_A"/>
    <property type="match status" value="1"/>
</dbReference>
<evidence type="ECO:0000256" key="2">
    <source>
        <dbReference type="ARBA" id="ARBA00014038"/>
    </source>
</evidence>
<comment type="function">
    <text evidence="5 6">F-actin-capping proteins bind in a Ca(2+)-independent manner to the fast growing ends of actin filaments (barbed end) thereby blocking the exchange of subunits at these ends. Unlike other capping proteins (such as gelsolin and severin), these proteins do not sever actin filaments.</text>
</comment>
<reference evidence="7" key="1">
    <citation type="submission" date="2023-04" db="EMBL/GenBank/DDBJ databases">
        <title>Candida boidinii NBRC 10035.</title>
        <authorList>
            <person name="Ichikawa N."/>
            <person name="Sato H."/>
            <person name="Tonouchi N."/>
        </authorList>
    </citation>
    <scope>NUCLEOTIDE SEQUENCE</scope>
    <source>
        <strain evidence="7">NBRC 10035</strain>
    </source>
</reference>
<gene>
    <name evidence="7" type="ORF">Cboi02_000164300</name>
</gene>
<proteinExistence type="inferred from homology"/>
<accession>A0A9W6SYA1</accession>
<dbReference type="Proteomes" id="UP001165120">
    <property type="component" value="Unassembled WGS sequence"/>
</dbReference>
<evidence type="ECO:0000256" key="5">
    <source>
        <dbReference type="ARBA" id="ARBA00025389"/>
    </source>
</evidence>
<name>A0A9W6SYA1_CANBO</name>
<evidence type="ECO:0000256" key="3">
    <source>
        <dbReference type="ARBA" id="ARBA00022467"/>
    </source>
</evidence>
<dbReference type="Gene3D" id="3.90.1150.210">
    <property type="entry name" value="F-actin capping protein, beta subunit"/>
    <property type="match status" value="1"/>
</dbReference>
<comment type="similarity">
    <text evidence="1 6">Belongs to the F-actin-capping protein alpha subunit family.</text>
</comment>
<dbReference type="GO" id="GO:0008290">
    <property type="term" value="C:F-actin capping protein complex"/>
    <property type="evidence" value="ECO:0007669"/>
    <property type="project" value="UniProtKB-UniRule"/>
</dbReference>
<dbReference type="PANTHER" id="PTHR10653:SF0">
    <property type="entry name" value="F-ACTIN-CAPPING PROTEIN SUBUNIT ALPHA"/>
    <property type="match status" value="1"/>
</dbReference>
<dbReference type="InterPro" id="IPR002189">
    <property type="entry name" value="CapZ_alpha"/>
</dbReference>
<dbReference type="GO" id="GO:0030036">
    <property type="term" value="P:actin cytoskeleton organization"/>
    <property type="evidence" value="ECO:0007669"/>
    <property type="project" value="TreeGrafter"/>
</dbReference>
<keyword evidence="4 6" id="KW-0009">Actin-binding</keyword>
<dbReference type="Gene3D" id="3.30.1140.60">
    <property type="entry name" value="F-actin capping protein, alpha subunit"/>
    <property type="match status" value="1"/>
</dbReference>
<evidence type="ECO:0000256" key="4">
    <source>
        <dbReference type="ARBA" id="ARBA00023203"/>
    </source>
</evidence>
<dbReference type="PRINTS" id="PR00191">
    <property type="entry name" value="FACTINCAPA"/>
</dbReference>
<dbReference type="InterPro" id="IPR017865">
    <property type="entry name" value="F-actin_cap_asu_CS"/>
</dbReference>
<dbReference type="GO" id="GO:0051016">
    <property type="term" value="P:barbed-end actin filament capping"/>
    <property type="evidence" value="ECO:0007669"/>
    <property type="project" value="UniProtKB-UniRule"/>
</dbReference>
<dbReference type="InterPro" id="IPR042489">
    <property type="entry name" value="CapZ_alpha_1"/>
</dbReference>
<dbReference type="GO" id="GO:0051015">
    <property type="term" value="F:actin filament binding"/>
    <property type="evidence" value="ECO:0007669"/>
    <property type="project" value="TreeGrafter"/>
</dbReference>
<comment type="subunit">
    <text evidence="6">Heterodimer of an alpha and a beta subunit.</text>
</comment>
<dbReference type="InterPro" id="IPR037282">
    <property type="entry name" value="CapZ_alpha/beta"/>
</dbReference>
<dbReference type="PROSITE" id="PS00749">
    <property type="entry name" value="F_ACTIN_CAPPING_A_2"/>
    <property type="match status" value="1"/>
</dbReference>
<dbReference type="SUPFAM" id="SSF90096">
    <property type="entry name" value="Subunits of heterodimeric actin filament capping protein Capz"/>
    <property type="match status" value="1"/>
</dbReference>
<dbReference type="AlphaFoldDB" id="A0A9W6SYA1"/>
<protein>
    <recommendedName>
        <fullName evidence="2 6">F-actin-capping protein subunit alpha</fullName>
    </recommendedName>
</protein>
<organism evidence="7 8">
    <name type="scientific">Candida boidinii</name>
    <name type="common">Yeast</name>
    <dbReference type="NCBI Taxonomy" id="5477"/>
    <lineage>
        <taxon>Eukaryota</taxon>
        <taxon>Fungi</taxon>
        <taxon>Dikarya</taxon>
        <taxon>Ascomycota</taxon>
        <taxon>Saccharomycotina</taxon>
        <taxon>Pichiomycetes</taxon>
        <taxon>Pichiales</taxon>
        <taxon>Pichiaceae</taxon>
        <taxon>Ogataea</taxon>
        <taxon>Ogataea/Candida clade</taxon>
    </lineage>
</organism>
<dbReference type="EMBL" id="BSXN01000410">
    <property type="protein sequence ID" value="GME68415.1"/>
    <property type="molecule type" value="Genomic_DNA"/>
</dbReference>
<evidence type="ECO:0000256" key="6">
    <source>
        <dbReference type="RuleBase" id="RU365077"/>
    </source>
</evidence>
<comment type="caution">
    <text evidence="7">The sequence shown here is derived from an EMBL/GenBank/DDBJ whole genome shotgun (WGS) entry which is preliminary data.</text>
</comment>
<dbReference type="InterPro" id="IPR042276">
    <property type="entry name" value="CapZ_alpha/beta_2"/>
</dbReference>
<dbReference type="PANTHER" id="PTHR10653">
    <property type="entry name" value="F-ACTIN-CAPPING PROTEIN SUBUNIT ALPHA"/>
    <property type="match status" value="1"/>
</dbReference>
<evidence type="ECO:0000313" key="7">
    <source>
        <dbReference type="EMBL" id="GME68415.1"/>
    </source>
</evidence>
<dbReference type="GO" id="GO:0030479">
    <property type="term" value="C:actin cortical patch"/>
    <property type="evidence" value="ECO:0007669"/>
    <property type="project" value="TreeGrafter"/>
</dbReference>